<reference evidence="1 2" key="1">
    <citation type="submission" date="2019-08" db="EMBL/GenBank/DDBJ databases">
        <title>Bacillus genomes from the desert of Cuatro Cienegas, Coahuila.</title>
        <authorList>
            <person name="Olmedo-Alvarez G."/>
        </authorList>
    </citation>
    <scope>NUCLEOTIDE SEQUENCE [LARGE SCALE GENOMIC DNA]</scope>
    <source>
        <strain evidence="1 2">CH446_14T</strain>
    </source>
</reference>
<dbReference type="RefSeq" id="WP_148975487.1">
    <property type="nucleotide sequence ID" value="NZ_VTER01000007.1"/>
</dbReference>
<evidence type="ECO:0000313" key="2">
    <source>
        <dbReference type="Proteomes" id="UP000322139"/>
    </source>
</evidence>
<gene>
    <name evidence="1" type="ORF">FZD51_14830</name>
</gene>
<dbReference type="AlphaFoldDB" id="A0A5D4R9Q0"/>
<protein>
    <submittedName>
        <fullName evidence="1">Uncharacterized protein</fullName>
    </submittedName>
</protein>
<sequence>MNTLLNGTVTLNVSTLTQMSAGESKVNLHPQTLIGGKLILVLSNGQQIEATVNEFHEVELAAFDPYTHDEIYDDSYIGDIV</sequence>
<dbReference type="Proteomes" id="UP000322139">
    <property type="component" value="Unassembled WGS sequence"/>
</dbReference>
<dbReference type="EMBL" id="VTER01000007">
    <property type="protein sequence ID" value="TYS46744.1"/>
    <property type="molecule type" value="Genomic_DNA"/>
</dbReference>
<proteinExistence type="predicted"/>
<comment type="caution">
    <text evidence="1">The sequence shown here is derived from an EMBL/GenBank/DDBJ whole genome shotgun (WGS) entry which is preliminary data.</text>
</comment>
<accession>A0A5D4R9Q0</accession>
<organism evidence="1 2">
    <name type="scientific">Bacillus infantis</name>
    <dbReference type="NCBI Taxonomy" id="324767"/>
    <lineage>
        <taxon>Bacteria</taxon>
        <taxon>Bacillati</taxon>
        <taxon>Bacillota</taxon>
        <taxon>Bacilli</taxon>
        <taxon>Bacillales</taxon>
        <taxon>Bacillaceae</taxon>
        <taxon>Bacillus</taxon>
    </lineage>
</organism>
<name>A0A5D4R9Q0_9BACI</name>
<evidence type="ECO:0000313" key="1">
    <source>
        <dbReference type="EMBL" id="TYS46744.1"/>
    </source>
</evidence>